<protein>
    <submittedName>
        <fullName evidence="8">ABC transporter ATP-binding protein</fullName>
    </submittedName>
</protein>
<dbReference type="SMART" id="SM00382">
    <property type="entry name" value="AAA"/>
    <property type="match status" value="1"/>
</dbReference>
<proteinExistence type="predicted"/>
<evidence type="ECO:0000256" key="5">
    <source>
        <dbReference type="ARBA" id="ARBA00023251"/>
    </source>
</evidence>
<feature type="region of interest" description="Disordered" evidence="6">
    <location>
        <begin position="10"/>
        <end position="29"/>
    </location>
</feature>
<dbReference type="Pfam" id="PF00005">
    <property type="entry name" value="ABC_tran"/>
    <property type="match status" value="1"/>
</dbReference>
<keyword evidence="4 8" id="KW-0067">ATP-binding</keyword>
<dbReference type="InterPro" id="IPR050763">
    <property type="entry name" value="ABC_transporter_ATP-binding"/>
</dbReference>
<organism evidence="8 9">
    <name type="scientific">Salininema proteolyticum</name>
    <dbReference type="NCBI Taxonomy" id="1607685"/>
    <lineage>
        <taxon>Bacteria</taxon>
        <taxon>Bacillati</taxon>
        <taxon>Actinomycetota</taxon>
        <taxon>Actinomycetes</taxon>
        <taxon>Glycomycetales</taxon>
        <taxon>Glycomycetaceae</taxon>
        <taxon>Salininema</taxon>
    </lineage>
</organism>
<dbReference type="PROSITE" id="PS00211">
    <property type="entry name" value="ABC_TRANSPORTER_1"/>
    <property type="match status" value="1"/>
</dbReference>
<gene>
    <name evidence="8" type="ORF">ACFPET_13995</name>
</gene>
<evidence type="ECO:0000256" key="6">
    <source>
        <dbReference type="SAM" id="MobiDB-lite"/>
    </source>
</evidence>
<evidence type="ECO:0000259" key="7">
    <source>
        <dbReference type="PROSITE" id="PS50893"/>
    </source>
</evidence>
<accession>A0ABV8TZT1</accession>
<dbReference type="SUPFAM" id="SSF52540">
    <property type="entry name" value="P-loop containing nucleoside triphosphate hydrolases"/>
    <property type="match status" value="1"/>
</dbReference>
<evidence type="ECO:0000256" key="3">
    <source>
        <dbReference type="ARBA" id="ARBA00022741"/>
    </source>
</evidence>
<keyword evidence="9" id="KW-1185">Reference proteome</keyword>
<dbReference type="CDD" id="cd03230">
    <property type="entry name" value="ABC_DR_subfamily_A"/>
    <property type="match status" value="1"/>
</dbReference>
<evidence type="ECO:0000256" key="4">
    <source>
        <dbReference type="ARBA" id="ARBA00022840"/>
    </source>
</evidence>
<dbReference type="Proteomes" id="UP001595823">
    <property type="component" value="Unassembled WGS sequence"/>
</dbReference>
<evidence type="ECO:0000256" key="2">
    <source>
        <dbReference type="ARBA" id="ARBA00022448"/>
    </source>
</evidence>
<dbReference type="InterPro" id="IPR003593">
    <property type="entry name" value="AAA+_ATPase"/>
</dbReference>
<sequence length="347" mass="36452">MTNVIAIGDECPGDRGGTALPGASGTGDSGVMEANTLHSTTTAPDPAALPPAFSARGLTVRYGSFTAVDTVDFSVRPGQIFALLGTNGAGKTTTVETLLGLHRPHGGQVRVLGVDPAADRRRLSREAAVIGQETGFAEDLTVAETVRLWCGLHRLRPPSGLLEKVGLDHRSGIRVGALSGGEKRRLDLALALVNRPKVLFADEPTTGLDPASRKQTWKILRGLADGGTAVLLTTHYLEEAERLADRIAIMNAGRLVASGTLAEITAGLQATVSGAVSPRPDWRPLQGELSGSLSLEGKEFRITTGALQDDLHRLLQWAARSGVELEGLEARQGSLDDLFTTIGTHAG</sequence>
<comment type="caution">
    <text evidence="8">The sequence shown here is derived from an EMBL/GenBank/DDBJ whole genome shotgun (WGS) entry which is preliminary data.</text>
</comment>
<dbReference type="EMBL" id="JBHSDK010000018">
    <property type="protein sequence ID" value="MFC4336314.1"/>
    <property type="molecule type" value="Genomic_DNA"/>
</dbReference>
<dbReference type="InterPro" id="IPR003439">
    <property type="entry name" value="ABC_transporter-like_ATP-bd"/>
</dbReference>
<dbReference type="InterPro" id="IPR027417">
    <property type="entry name" value="P-loop_NTPase"/>
</dbReference>
<dbReference type="GO" id="GO:0005524">
    <property type="term" value="F:ATP binding"/>
    <property type="evidence" value="ECO:0007669"/>
    <property type="project" value="UniProtKB-KW"/>
</dbReference>
<evidence type="ECO:0000256" key="1">
    <source>
        <dbReference type="ARBA" id="ARBA00004202"/>
    </source>
</evidence>
<keyword evidence="2" id="KW-0813">Transport</keyword>
<evidence type="ECO:0000313" key="9">
    <source>
        <dbReference type="Proteomes" id="UP001595823"/>
    </source>
</evidence>
<keyword evidence="3" id="KW-0547">Nucleotide-binding</keyword>
<dbReference type="RefSeq" id="WP_380622110.1">
    <property type="nucleotide sequence ID" value="NZ_JBHSDK010000018.1"/>
</dbReference>
<dbReference type="PROSITE" id="PS50893">
    <property type="entry name" value="ABC_TRANSPORTER_2"/>
    <property type="match status" value="1"/>
</dbReference>
<dbReference type="Gene3D" id="3.40.50.300">
    <property type="entry name" value="P-loop containing nucleotide triphosphate hydrolases"/>
    <property type="match status" value="1"/>
</dbReference>
<dbReference type="PANTHER" id="PTHR42711">
    <property type="entry name" value="ABC TRANSPORTER ATP-BINDING PROTEIN"/>
    <property type="match status" value="1"/>
</dbReference>
<evidence type="ECO:0000313" key="8">
    <source>
        <dbReference type="EMBL" id="MFC4336314.1"/>
    </source>
</evidence>
<comment type="subcellular location">
    <subcellularLocation>
        <location evidence="1">Cell membrane</location>
        <topology evidence="1">Peripheral membrane protein</topology>
    </subcellularLocation>
</comment>
<dbReference type="InterPro" id="IPR017871">
    <property type="entry name" value="ABC_transporter-like_CS"/>
</dbReference>
<keyword evidence="5" id="KW-0046">Antibiotic resistance</keyword>
<reference evidence="9" key="1">
    <citation type="journal article" date="2019" name="Int. J. Syst. Evol. Microbiol.">
        <title>The Global Catalogue of Microorganisms (GCM) 10K type strain sequencing project: providing services to taxonomists for standard genome sequencing and annotation.</title>
        <authorList>
            <consortium name="The Broad Institute Genomics Platform"/>
            <consortium name="The Broad Institute Genome Sequencing Center for Infectious Disease"/>
            <person name="Wu L."/>
            <person name="Ma J."/>
        </authorList>
    </citation>
    <scope>NUCLEOTIDE SEQUENCE [LARGE SCALE GENOMIC DNA]</scope>
    <source>
        <strain evidence="9">IBRC-M 10908</strain>
    </source>
</reference>
<name>A0ABV8TZT1_9ACTN</name>
<dbReference type="PANTHER" id="PTHR42711:SF17">
    <property type="entry name" value="ABC TRANSPORTER ATP-BINDING PROTEIN"/>
    <property type="match status" value="1"/>
</dbReference>
<feature type="domain" description="ABC transporter" evidence="7">
    <location>
        <begin position="53"/>
        <end position="277"/>
    </location>
</feature>